<dbReference type="InterPro" id="IPR050351">
    <property type="entry name" value="BphY/WalK/GraS-like"/>
</dbReference>
<dbReference type="KEGG" id="wce:WS08_0493"/>
<keyword evidence="5" id="KW-0808">Transferase</keyword>
<evidence type="ECO:0000256" key="4">
    <source>
        <dbReference type="ARBA" id="ARBA00022553"/>
    </source>
</evidence>
<feature type="domain" description="Histidine kinase" evidence="10">
    <location>
        <begin position="238"/>
        <end position="453"/>
    </location>
</feature>
<keyword evidence="9" id="KW-0812">Transmembrane</keyword>
<dbReference type="InterPro" id="IPR003594">
    <property type="entry name" value="HATPase_dom"/>
</dbReference>
<dbReference type="InterPro" id="IPR000014">
    <property type="entry name" value="PAS"/>
</dbReference>
<dbReference type="InterPro" id="IPR005467">
    <property type="entry name" value="His_kinase_dom"/>
</dbReference>
<dbReference type="InterPro" id="IPR035965">
    <property type="entry name" value="PAS-like_dom_sf"/>
</dbReference>
<proteinExistence type="predicted"/>
<dbReference type="KEGG" id="wct:WS74_0494"/>
<dbReference type="SMART" id="SM00388">
    <property type="entry name" value="HisKA"/>
    <property type="match status" value="1"/>
</dbReference>
<dbReference type="CDD" id="cd00082">
    <property type="entry name" value="HisKA"/>
    <property type="match status" value="1"/>
</dbReference>
<evidence type="ECO:0000256" key="2">
    <source>
        <dbReference type="ARBA" id="ARBA00004370"/>
    </source>
</evidence>
<dbReference type="PROSITE" id="PS50109">
    <property type="entry name" value="HIS_KIN"/>
    <property type="match status" value="1"/>
</dbReference>
<feature type="transmembrane region" description="Helical" evidence="9">
    <location>
        <begin position="5"/>
        <end position="25"/>
    </location>
</feature>
<dbReference type="GO" id="GO:0004721">
    <property type="term" value="F:phosphoprotein phosphatase activity"/>
    <property type="evidence" value="ECO:0007669"/>
    <property type="project" value="TreeGrafter"/>
</dbReference>
<dbReference type="Gene3D" id="3.30.450.20">
    <property type="entry name" value="PAS domain"/>
    <property type="match status" value="1"/>
</dbReference>
<evidence type="ECO:0000256" key="1">
    <source>
        <dbReference type="ARBA" id="ARBA00000085"/>
    </source>
</evidence>
<keyword evidence="9" id="KW-1133">Transmembrane helix</keyword>
<dbReference type="FunFam" id="1.10.287.130:FF:000001">
    <property type="entry name" value="Two-component sensor histidine kinase"/>
    <property type="match status" value="1"/>
</dbReference>
<dbReference type="RefSeq" id="WP_009765408.1">
    <property type="nucleotide sequence ID" value="NZ_CP009223.1"/>
</dbReference>
<evidence type="ECO:0000259" key="10">
    <source>
        <dbReference type="PROSITE" id="PS50109"/>
    </source>
</evidence>
<dbReference type="EC" id="2.7.13.3" evidence="3"/>
<dbReference type="CDD" id="cd00075">
    <property type="entry name" value="HATPase"/>
    <property type="match status" value="1"/>
</dbReference>
<protein>
    <recommendedName>
        <fullName evidence="3">histidine kinase</fullName>
        <ecNumber evidence="3">2.7.13.3</ecNumber>
    </recommendedName>
</protein>
<dbReference type="PANTHER" id="PTHR45453">
    <property type="entry name" value="PHOSPHATE REGULON SENSOR PROTEIN PHOR"/>
    <property type="match status" value="1"/>
</dbReference>
<dbReference type="STRING" id="759620.WS105_0491"/>
<feature type="transmembrane region" description="Helical" evidence="9">
    <location>
        <begin position="37"/>
        <end position="57"/>
    </location>
</feature>
<dbReference type="InterPro" id="IPR004358">
    <property type="entry name" value="Sig_transdc_His_kin-like_C"/>
</dbReference>
<dbReference type="PATRIC" id="fig|759620.7.peg.480"/>
<evidence type="ECO:0000256" key="7">
    <source>
        <dbReference type="ARBA" id="ARBA00023012"/>
    </source>
</evidence>
<keyword evidence="8 9" id="KW-0472">Membrane</keyword>
<dbReference type="KEGG" id="wci:WS105_0491"/>
<comment type="catalytic activity">
    <reaction evidence="1">
        <text>ATP + protein L-histidine = ADP + protein N-phospho-L-histidine.</text>
        <dbReference type="EC" id="2.7.13.3"/>
    </reaction>
</comment>
<dbReference type="SUPFAM" id="SSF55785">
    <property type="entry name" value="PYP-like sensor domain (PAS domain)"/>
    <property type="match status" value="1"/>
</dbReference>
<dbReference type="EMBL" id="CP009223">
    <property type="protein sequence ID" value="AIM62746.1"/>
    <property type="molecule type" value="Genomic_DNA"/>
</dbReference>
<evidence type="ECO:0000313" key="11">
    <source>
        <dbReference type="EMBL" id="AIM62746.1"/>
    </source>
</evidence>
<keyword evidence="7" id="KW-0902">Two-component regulatory system</keyword>
<dbReference type="PRINTS" id="PR00344">
    <property type="entry name" value="BCTRLSENSOR"/>
</dbReference>
<dbReference type="SUPFAM" id="SSF55874">
    <property type="entry name" value="ATPase domain of HSP90 chaperone/DNA topoisomerase II/histidine kinase"/>
    <property type="match status" value="1"/>
</dbReference>
<dbReference type="SMART" id="SM00387">
    <property type="entry name" value="HATPase_c"/>
    <property type="match status" value="1"/>
</dbReference>
<dbReference type="Gene3D" id="1.10.287.130">
    <property type="match status" value="1"/>
</dbReference>
<reference evidence="12" key="2">
    <citation type="submission" date="2014-08" db="EMBL/GenBank/DDBJ databases">
        <title>Complete genome of Weissella ceti strain WS74 isolated from diseased rainbow trout in Brazil.</title>
        <authorList>
            <person name="Figueiredo H.C.P."/>
            <person name="Leal C.A.G."/>
            <person name="Pereira F.L."/>
            <person name="Soares S.C."/>
            <person name="Dorella F.A."/>
            <person name="Carvalho A.F."/>
            <person name="Azevedo V.A.C."/>
        </authorList>
    </citation>
    <scope>NUCLEOTIDE SEQUENCE [LARGE SCALE GENOMIC DNA]</scope>
    <source>
        <strain evidence="12">WS74</strain>
    </source>
</reference>
<evidence type="ECO:0000256" key="5">
    <source>
        <dbReference type="ARBA" id="ARBA00022679"/>
    </source>
</evidence>
<dbReference type="FunFam" id="3.30.565.10:FF:000006">
    <property type="entry name" value="Sensor histidine kinase WalK"/>
    <property type="match status" value="1"/>
</dbReference>
<keyword evidence="4" id="KW-0597">Phosphoprotein</keyword>
<dbReference type="InterPro" id="IPR036097">
    <property type="entry name" value="HisK_dim/P_sf"/>
</dbReference>
<evidence type="ECO:0000256" key="6">
    <source>
        <dbReference type="ARBA" id="ARBA00022777"/>
    </source>
</evidence>
<dbReference type="InterPro" id="IPR003661">
    <property type="entry name" value="HisK_dim/P_dom"/>
</dbReference>
<dbReference type="PANTHER" id="PTHR45453:SF1">
    <property type="entry name" value="PHOSPHATE REGULON SENSOR PROTEIN PHOR"/>
    <property type="match status" value="1"/>
</dbReference>
<dbReference type="Pfam" id="PF13188">
    <property type="entry name" value="PAS_8"/>
    <property type="match status" value="1"/>
</dbReference>
<dbReference type="Pfam" id="PF02518">
    <property type="entry name" value="HATPase_c"/>
    <property type="match status" value="1"/>
</dbReference>
<dbReference type="AlphaFoldDB" id="A0A075U5P0"/>
<evidence type="ECO:0000256" key="3">
    <source>
        <dbReference type="ARBA" id="ARBA00012438"/>
    </source>
</evidence>
<sequence>MKKSIYHFISAFVVFIFLSLMMGYVYGLYNRNFHFDWGYLVLSGLIISTLFLMWNAWLRYQRSQHLNVFIQKLQAMQTNQFSMGQILLRPEEEFAPLANALNAVQQSNQQRLAMLHQQSQKLAALVNNMPLGVLRINDQKQIVEINSLAYQLLHLERRRAVGQPFNNVFKVHKLVTLVNQSLTTETDSRERIAIDDHLLDVSVVHYQTNPREQNVLILLYDVTELTQMQEMQADFLVNASHELRTPLTALSGFTETLLAGAKDDPEITTQFLEIMQGEVNRLITLAEDILTLSRIPKNTIEGHAIYLKDLVDDVLMQQSKLSEDYQVTCHNNVADDVLVWQDEQDLRRILLNLVVNAVKYNRQGGDVNISATQETDLLMLRVTDTGIGIPSDQQTRIWERFYRVDESRNQTIPGTGLGLSIVSDIVKNRFGTVDLTSQVGVGTKITVTLPTLKQKNE</sequence>
<evidence type="ECO:0000256" key="9">
    <source>
        <dbReference type="SAM" id="Phobius"/>
    </source>
</evidence>
<dbReference type="Proteomes" id="UP000029079">
    <property type="component" value="Chromosome"/>
</dbReference>
<dbReference type="SUPFAM" id="SSF47384">
    <property type="entry name" value="Homodimeric domain of signal transducing histidine kinase"/>
    <property type="match status" value="1"/>
</dbReference>
<dbReference type="InterPro" id="IPR036890">
    <property type="entry name" value="HATPase_C_sf"/>
</dbReference>
<dbReference type="Pfam" id="PF00512">
    <property type="entry name" value="HisKA"/>
    <property type="match status" value="1"/>
</dbReference>
<gene>
    <name evidence="11" type="ORF">WS74_0494</name>
</gene>
<dbReference type="GO" id="GO:0005886">
    <property type="term" value="C:plasma membrane"/>
    <property type="evidence" value="ECO:0007669"/>
    <property type="project" value="TreeGrafter"/>
</dbReference>
<dbReference type="GO" id="GO:0016036">
    <property type="term" value="P:cellular response to phosphate starvation"/>
    <property type="evidence" value="ECO:0007669"/>
    <property type="project" value="TreeGrafter"/>
</dbReference>
<comment type="subcellular location">
    <subcellularLocation>
        <location evidence="2">Membrane</location>
    </subcellularLocation>
</comment>
<evidence type="ECO:0000256" key="8">
    <source>
        <dbReference type="ARBA" id="ARBA00023136"/>
    </source>
</evidence>
<dbReference type="OrthoDB" id="9813151at2"/>
<organism evidence="11 12">
    <name type="scientific">Weissella ceti</name>
    <dbReference type="NCBI Taxonomy" id="759620"/>
    <lineage>
        <taxon>Bacteria</taxon>
        <taxon>Bacillati</taxon>
        <taxon>Bacillota</taxon>
        <taxon>Bacilli</taxon>
        <taxon>Lactobacillales</taxon>
        <taxon>Lactobacillaceae</taxon>
        <taxon>Weissella</taxon>
    </lineage>
</organism>
<reference evidence="11 12" key="1">
    <citation type="journal article" date="2014" name="Genome Announc.">
        <title>Complete Genome Sequences of Fish Pathogenic Weissella ceti Strains WS74 and WS105.</title>
        <authorList>
            <person name="Figueiredo H.C."/>
            <person name="Leal C.A."/>
            <person name="Dorella F.A."/>
            <person name="Carvalho A.F."/>
            <person name="Soares S.C."/>
            <person name="Pereira F.L."/>
            <person name="Azevedo V.A."/>
        </authorList>
    </citation>
    <scope>NUCLEOTIDE SEQUENCE [LARGE SCALE GENOMIC DNA]</scope>
    <source>
        <strain evidence="11 12">WS74</strain>
    </source>
</reference>
<accession>A0A075U5P0</accession>
<keyword evidence="6 11" id="KW-0418">Kinase</keyword>
<dbReference type="Gene3D" id="3.30.565.10">
    <property type="entry name" value="Histidine kinase-like ATPase, C-terminal domain"/>
    <property type="match status" value="1"/>
</dbReference>
<keyword evidence="12" id="KW-1185">Reference proteome</keyword>
<name>A0A075U5P0_9LACO</name>
<dbReference type="GO" id="GO:0000155">
    <property type="term" value="F:phosphorelay sensor kinase activity"/>
    <property type="evidence" value="ECO:0007669"/>
    <property type="project" value="InterPro"/>
</dbReference>
<evidence type="ECO:0000313" key="12">
    <source>
        <dbReference type="Proteomes" id="UP000029079"/>
    </source>
</evidence>